<comment type="caution">
    <text evidence="1">The sequence shown here is derived from an EMBL/GenBank/DDBJ whole genome shotgun (WGS) entry which is preliminary data.</text>
</comment>
<name>A0A9Q0RBG1_ANAIG</name>
<proteinExistence type="predicted"/>
<reference evidence="1" key="1">
    <citation type="submission" date="2022-10" db="EMBL/GenBank/DDBJ databases">
        <title>Novel sulphate-reducing endosymbionts in the free-living metamonad Anaeramoeba.</title>
        <authorList>
            <person name="Jerlstrom-Hultqvist J."/>
            <person name="Cepicka I."/>
            <person name="Gallot-Lavallee L."/>
            <person name="Salas-Leiva D."/>
            <person name="Curtis B.A."/>
            <person name="Zahonova K."/>
            <person name="Pipaliya S."/>
            <person name="Dacks J."/>
            <person name="Roger A.J."/>
        </authorList>
    </citation>
    <scope>NUCLEOTIDE SEQUENCE</scope>
    <source>
        <strain evidence="1">BMAN</strain>
    </source>
</reference>
<gene>
    <name evidence="1" type="ORF">M0811_00725</name>
</gene>
<sequence length="845" mass="100673">MSSLKEILKESKKPIQIDSIFGLKFTQKQSNLFFKFCTNSNELSTQWNNRYKPIESNKLNWYFKFSKLFLRSHKNWIPHPQKRAINQKHSKSKITRKFKNLSQFEQAIKSNQIHPPELIYETIRFLKIFCQWIDSEFEPKSEENIEENVEQSKLTISQSSQNCGISLLMATLLASSFYNREQLKDFGIINILIYLINKTITILENIIQEKEKQDLDSISRKIDFVEFILANVLRLFQLFIDPEFYPKKKHILELVEGNDLVQKIIQLNHFLLILSQNFVLTLGEYNLQLKLIEMLRVFNYQNLFNEKQISQVTKMIIENLPPSNFQLPKIQPKEKFENSFDNITKIISDHSNKNQPDQNIQINIEEKMHQEEILVSFHLRMIVLKLIREIIDKNPFIEQEIVENANFNLLGDFILWIGFNIPTKIHSTKFPTKIEMDQEINFSELPEPVPFNFIPFDQNPQLELIDFSQIQKKYNVIEIEFPLPEIGSIVLNTKFEEFFEELIEICKLSLLSYLTKTNNNPNFLENEIVLQNQTQNTIEQHFLDLPKTRLYIKLISICLDIFNTDSDQKPQNQIAKNYLLNQNPGLQLYILKFFQSLFETSIHPIFASKIFWKYLFNKYFLFYFNENFKSVENVPQSFKILRDYLLQFSFFVSNKFNLSHSSQIIHLINIVYHNKSNIDLAYHIFSTICQLFYRQKDPEKFEIFREQIFAKICDLVLYFHQIHMKNWGNSKEKIEKQHQLWSFIKLRYLSFQILSYFICMTPQIFQNKPSNNYMINNSSTATTLLSLIHENQAKHFSFTIIHKLFSFINKDNFYQFELLACAILKRILEIKQTIENGINEIMKIK</sequence>
<keyword evidence="2" id="KW-1185">Reference proteome</keyword>
<dbReference type="Proteomes" id="UP001149090">
    <property type="component" value="Unassembled WGS sequence"/>
</dbReference>
<dbReference type="EMBL" id="JAPDFW010000070">
    <property type="protein sequence ID" value="KAJ5074097.1"/>
    <property type="molecule type" value="Genomic_DNA"/>
</dbReference>
<evidence type="ECO:0000313" key="2">
    <source>
        <dbReference type="Proteomes" id="UP001149090"/>
    </source>
</evidence>
<accession>A0A9Q0RBG1</accession>
<protein>
    <submittedName>
        <fullName evidence="1">Uncharacterized protein</fullName>
    </submittedName>
</protein>
<evidence type="ECO:0000313" key="1">
    <source>
        <dbReference type="EMBL" id="KAJ5074097.1"/>
    </source>
</evidence>
<organism evidence="1 2">
    <name type="scientific">Anaeramoeba ignava</name>
    <name type="common">Anaerobic marine amoeba</name>
    <dbReference type="NCBI Taxonomy" id="1746090"/>
    <lineage>
        <taxon>Eukaryota</taxon>
        <taxon>Metamonada</taxon>
        <taxon>Anaeramoebidae</taxon>
        <taxon>Anaeramoeba</taxon>
    </lineage>
</organism>
<dbReference type="AlphaFoldDB" id="A0A9Q0RBG1"/>